<sequence>MASQYLRYVSKINKDLGKQVNKLTVKLVAKDFTGTVRATDVQLQEGKLLTGWAPAASDMLKRRRDSSGNAEPPKHFNALIRGSVIVLVPNRGTVTTGLDWEASIQKNTTGPFMLEIYYRTRAFRYAGALHRGDTVTVDAATHTVKKNGQPADHSEYAGAQMTCPAGDAMYRITMTGRDTARFVFQITEWDVKEGVTW</sequence>
<dbReference type="RefSeq" id="WP_013782430.1">
    <property type="nucleotide sequence ID" value="NC_015520.1"/>
</dbReference>
<proteinExistence type="predicted"/>
<evidence type="ECO:0000313" key="1">
    <source>
        <dbReference type="EMBL" id="AEE98019.1"/>
    </source>
</evidence>
<protein>
    <submittedName>
        <fullName evidence="1">Uncharacterized protein</fullName>
    </submittedName>
</protein>
<dbReference type="eggNOG" id="ENOG50332RA">
    <property type="taxonomic scope" value="Bacteria"/>
</dbReference>
<evidence type="ECO:0000313" key="2">
    <source>
        <dbReference type="Proteomes" id="UP000008457"/>
    </source>
</evidence>
<dbReference type="EMBL" id="CP002360">
    <property type="protein sequence ID" value="AEE98019.1"/>
    <property type="molecule type" value="Genomic_DNA"/>
</dbReference>
<name>F4A0F8_MAHA5</name>
<accession>F4A0F8</accession>
<reference evidence="2" key="1">
    <citation type="submission" date="2010-11" db="EMBL/GenBank/DDBJ databases">
        <title>The complete genome of Mahella australiensis DSM 15567.</title>
        <authorList>
            <consortium name="US DOE Joint Genome Institute (JGI-PGF)"/>
            <person name="Lucas S."/>
            <person name="Copeland A."/>
            <person name="Lapidus A."/>
            <person name="Bruce D."/>
            <person name="Goodwin L."/>
            <person name="Pitluck S."/>
            <person name="Kyrpides N."/>
            <person name="Mavromatis K."/>
            <person name="Pagani I."/>
            <person name="Ivanova N."/>
            <person name="Teshima H."/>
            <person name="Brettin T."/>
            <person name="Detter J.C."/>
            <person name="Han C."/>
            <person name="Tapia R."/>
            <person name="Land M."/>
            <person name="Hauser L."/>
            <person name="Markowitz V."/>
            <person name="Cheng J.-F."/>
            <person name="Hugenholtz P."/>
            <person name="Woyke T."/>
            <person name="Wu D."/>
            <person name="Spring S."/>
            <person name="Pukall R."/>
            <person name="Steenblock K."/>
            <person name="Schneider S."/>
            <person name="Klenk H.-P."/>
            <person name="Eisen J.A."/>
        </authorList>
    </citation>
    <scope>NUCLEOTIDE SEQUENCE [LARGE SCALE GENOMIC DNA]</scope>
    <source>
        <strain evidence="2">DSM 15567 / CIP 107919 / 50-1 BON</strain>
    </source>
</reference>
<dbReference type="OrthoDB" id="3078572at2"/>
<dbReference type="HOGENOM" id="CLU_1406611_0_0_9"/>
<dbReference type="Proteomes" id="UP000008457">
    <property type="component" value="Chromosome"/>
</dbReference>
<dbReference type="KEGG" id="mas:Mahau_2897"/>
<gene>
    <name evidence="1" type="ordered locus">Mahau_2897</name>
</gene>
<organism evidence="1 2">
    <name type="scientific">Mahella australiensis (strain DSM 15567 / CIP 107919 / 50-1 BON)</name>
    <dbReference type="NCBI Taxonomy" id="697281"/>
    <lineage>
        <taxon>Bacteria</taxon>
        <taxon>Bacillati</taxon>
        <taxon>Bacillota</taxon>
        <taxon>Clostridia</taxon>
        <taxon>Thermoanaerobacterales</taxon>
        <taxon>Thermoanaerobacterales Family IV. Incertae Sedis</taxon>
        <taxon>Mahella</taxon>
    </lineage>
</organism>
<dbReference type="STRING" id="697281.Mahau_2897"/>
<dbReference type="AlphaFoldDB" id="F4A0F8"/>
<reference evidence="1 2" key="2">
    <citation type="journal article" date="2011" name="Stand. Genomic Sci.">
        <title>Complete genome sequence of Mahella australiensis type strain (50-1 BON).</title>
        <authorList>
            <person name="Sikorski J."/>
            <person name="Teshima H."/>
            <person name="Nolan M."/>
            <person name="Lucas S."/>
            <person name="Hammon N."/>
            <person name="Deshpande S."/>
            <person name="Cheng J.F."/>
            <person name="Pitluck S."/>
            <person name="Liolios K."/>
            <person name="Pagani I."/>
            <person name="Ivanova N."/>
            <person name="Huntemann M."/>
            <person name="Mavromatis K."/>
            <person name="Ovchinikova G."/>
            <person name="Pati A."/>
            <person name="Tapia R."/>
            <person name="Han C."/>
            <person name="Goodwin L."/>
            <person name="Chen A."/>
            <person name="Palaniappan K."/>
            <person name="Land M."/>
            <person name="Hauser L."/>
            <person name="Ngatchou-Djao O.D."/>
            <person name="Rohde M."/>
            <person name="Pukall R."/>
            <person name="Spring S."/>
            <person name="Abt B."/>
            <person name="Goker M."/>
            <person name="Detter J.C."/>
            <person name="Woyke T."/>
            <person name="Bristow J."/>
            <person name="Markowitz V."/>
            <person name="Hugenholtz P."/>
            <person name="Eisen J.A."/>
            <person name="Kyrpides N.C."/>
            <person name="Klenk H.P."/>
            <person name="Lapidus A."/>
        </authorList>
    </citation>
    <scope>NUCLEOTIDE SEQUENCE [LARGE SCALE GENOMIC DNA]</scope>
    <source>
        <strain evidence="2">DSM 15567 / CIP 107919 / 50-1 BON</strain>
    </source>
</reference>
<keyword evidence="2" id="KW-1185">Reference proteome</keyword>